<sequence length="54" mass="5782">MTIPNKNSEATTAKASPARPTEARPAMPRGVQCAAIRHAGLSRLIADQSKRKPQ</sequence>
<dbReference type="Proteomes" id="UP000315082">
    <property type="component" value="Chromosome"/>
</dbReference>
<gene>
    <name evidence="2" type="ORF">Poly24_08820</name>
</gene>
<evidence type="ECO:0000313" key="3">
    <source>
        <dbReference type="Proteomes" id="UP000315082"/>
    </source>
</evidence>
<evidence type="ECO:0000313" key="2">
    <source>
        <dbReference type="EMBL" id="QDV67190.1"/>
    </source>
</evidence>
<reference evidence="2 3" key="1">
    <citation type="submission" date="2019-02" db="EMBL/GenBank/DDBJ databases">
        <title>Deep-cultivation of Planctomycetes and their phenomic and genomic characterization uncovers novel biology.</title>
        <authorList>
            <person name="Wiegand S."/>
            <person name="Jogler M."/>
            <person name="Boedeker C."/>
            <person name="Pinto D."/>
            <person name="Vollmers J."/>
            <person name="Rivas-Marin E."/>
            <person name="Kohn T."/>
            <person name="Peeters S.H."/>
            <person name="Heuer A."/>
            <person name="Rast P."/>
            <person name="Oberbeckmann S."/>
            <person name="Bunk B."/>
            <person name="Jeske O."/>
            <person name="Meyerdierks A."/>
            <person name="Storesund J.E."/>
            <person name="Kallscheuer N."/>
            <person name="Luecker S."/>
            <person name="Lage O.M."/>
            <person name="Pohl T."/>
            <person name="Merkel B.J."/>
            <person name="Hornburger P."/>
            <person name="Mueller R.-W."/>
            <person name="Bruemmer F."/>
            <person name="Labrenz M."/>
            <person name="Spormann A.M."/>
            <person name="Op den Camp H."/>
            <person name="Overmann J."/>
            <person name="Amann R."/>
            <person name="Jetten M.S.M."/>
            <person name="Mascher T."/>
            <person name="Medema M.H."/>
            <person name="Devos D.P."/>
            <person name="Kaster A.-K."/>
            <person name="Ovreas L."/>
            <person name="Rohde M."/>
            <person name="Galperin M.Y."/>
            <person name="Jogler C."/>
        </authorList>
    </citation>
    <scope>NUCLEOTIDE SEQUENCE [LARGE SCALE GENOMIC DNA]</scope>
    <source>
        <strain evidence="2 3">Poly24</strain>
    </source>
</reference>
<dbReference type="KEGG" id="rcf:Poly24_08820"/>
<proteinExistence type="predicted"/>
<name>A0A518JNR0_9BACT</name>
<organism evidence="2 3">
    <name type="scientific">Rosistilla carotiformis</name>
    <dbReference type="NCBI Taxonomy" id="2528017"/>
    <lineage>
        <taxon>Bacteria</taxon>
        <taxon>Pseudomonadati</taxon>
        <taxon>Planctomycetota</taxon>
        <taxon>Planctomycetia</taxon>
        <taxon>Pirellulales</taxon>
        <taxon>Pirellulaceae</taxon>
        <taxon>Rosistilla</taxon>
    </lineage>
</organism>
<dbReference type="EMBL" id="CP036348">
    <property type="protein sequence ID" value="QDV67190.1"/>
    <property type="molecule type" value="Genomic_DNA"/>
</dbReference>
<feature type="compositionally biased region" description="Polar residues" evidence="1">
    <location>
        <begin position="1"/>
        <end position="14"/>
    </location>
</feature>
<protein>
    <submittedName>
        <fullName evidence="2">Uncharacterized protein</fullName>
    </submittedName>
</protein>
<evidence type="ECO:0000256" key="1">
    <source>
        <dbReference type="SAM" id="MobiDB-lite"/>
    </source>
</evidence>
<keyword evidence="3" id="KW-1185">Reference proteome</keyword>
<feature type="region of interest" description="Disordered" evidence="1">
    <location>
        <begin position="1"/>
        <end position="29"/>
    </location>
</feature>
<accession>A0A518JNR0</accession>
<dbReference type="AlphaFoldDB" id="A0A518JNR0"/>